<keyword evidence="1" id="KW-0106">Calcium</keyword>
<dbReference type="PROSITE" id="PS00018">
    <property type="entry name" value="EF_HAND_1"/>
    <property type="match status" value="2"/>
</dbReference>
<dbReference type="InterPro" id="IPR002048">
    <property type="entry name" value="EF_hand_dom"/>
</dbReference>
<dbReference type="GO" id="GO:0005509">
    <property type="term" value="F:calcium ion binding"/>
    <property type="evidence" value="ECO:0007669"/>
    <property type="project" value="InterPro"/>
</dbReference>
<evidence type="ECO:0000256" key="1">
    <source>
        <dbReference type="ARBA" id="ARBA00022837"/>
    </source>
</evidence>
<dbReference type="Gene3D" id="1.10.238.10">
    <property type="entry name" value="EF-hand"/>
    <property type="match status" value="1"/>
</dbReference>
<organism evidence="3 4">
    <name type="scientific">Dendrobium catenatum</name>
    <dbReference type="NCBI Taxonomy" id="906689"/>
    <lineage>
        <taxon>Eukaryota</taxon>
        <taxon>Viridiplantae</taxon>
        <taxon>Streptophyta</taxon>
        <taxon>Embryophyta</taxon>
        <taxon>Tracheophyta</taxon>
        <taxon>Spermatophyta</taxon>
        <taxon>Magnoliopsida</taxon>
        <taxon>Liliopsida</taxon>
        <taxon>Asparagales</taxon>
        <taxon>Orchidaceae</taxon>
        <taxon>Epidendroideae</taxon>
        <taxon>Malaxideae</taxon>
        <taxon>Dendrobiinae</taxon>
        <taxon>Dendrobium</taxon>
    </lineage>
</organism>
<evidence type="ECO:0000313" key="3">
    <source>
        <dbReference type="EMBL" id="PKU80503.1"/>
    </source>
</evidence>
<dbReference type="EMBL" id="KZ502339">
    <property type="protein sequence ID" value="PKU80503.1"/>
    <property type="molecule type" value="Genomic_DNA"/>
</dbReference>
<dbReference type="SMART" id="SM00054">
    <property type="entry name" value="EFh"/>
    <property type="match status" value="2"/>
</dbReference>
<dbReference type="AlphaFoldDB" id="A0A2I0WXW8"/>
<dbReference type="PROSITE" id="PS50222">
    <property type="entry name" value="EF_HAND_2"/>
    <property type="match status" value="2"/>
</dbReference>
<keyword evidence="4" id="KW-1185">Reference proteome</keyword>
<dbReference type="InterPro" id="IPR011992">
    <property type="entry name" value="EF-hand-dom_pair"/>
</dbReference>
<evidence type="ECO:0000313" key="4">
    <source>
        <dbReference type="Proteomes" id="UP000233837"/>
    </source>
</evidence>
<reference evidence="3 4" key="2">
    <citation type="journal article" date="2017" name="Nature">
        <title>The Apostasia genome and the evolution of orchids.</title>
        <authorList>
            <person name="Zhang G.Q."/>
            <person name="Liu K.W."/>
            <person name="Li Z."/>
            <person name="Lohaus R."/>
            <person name="Hsiao Y.Y."/>
            <person name="Niu S.C."/>
            <person name="Wang J.Y."/>
            <person name="Lin Y.C."/>
            <person name="Xu Q."/>
            <person name="Chen L.J."/>
            <person name="Yoshida K."/>
            <person name="Fujiwara S."/>
            <person name="Wang Z.W."/>
            <person name="Zhang Y.Q."/>
            <person name="Mitsuda N."/>
            <person name="Wang M."/>
            <person name="Liu G.H."/>
            <person name="Pecoraro L."/>
            <person name="Huang H.X."/>
            <person name="Xiao X.J."/>
            <person name="Lin M."/>
            <person name="Wu X.Y."/>
            <person name="Wu W.L."/>
            <person name="Chen Y.Y."/>
            <person name="Chang S.B."/>
            <person name="Sakamoto S."/>
            <person name="Ohme-Takagi M."/>
            <person name="Yagi M."/>
            <person name="Zeng S.J."/>
            <person name="Shen C.Y."/>
            <person name="Yeh C.M."/>
            <person name="Luo Y.B."/>
            <person name="Tsai W.C."/>
            <person name="Van de Peer Y."/>
            <person name="Liu Z.J."/>
        </authorList>
    </citation>
    <scope>NUCLEOTIDE SEQUENCE [LARGE SCALE GENOMIC DNA]</scope>
    <source>
        <tissue evidence="3">The whole plant</tissue>
    </source>
</reference>
<proteinExistence type="predicted"/>
<protein>
    <recommendedName>
        <fullName evidence="2">EF-hand domain-containing protein</fullName>
    </recommendedName>
</protein>
<reference evidence="3 4" key="1">
    <citation type="journal article" date="2016" name="Sci. Rep.">
        <title>The Dendrobium catenatum Lindl. genome sequence provides insights into polysaccharide synthase, floral development and adaptive evolution.</title>
        <authorList>
            <person name="Zhang G.Q."/>
            <person name="Xu Q."/>
            <person name="Bian C."/>
            <person name="Tsai W.C."/>
            <person name="Yeh C.M."/>
            <person name="Liu K.W."/>
            <person name="Yoshida K."/>
            <person name="Zhang L.S."/>
            <person name="Chang S.B."/>
            <person name="Chen F."/>
            <person name="Shi Y."/>
            <person name="Su Y.Y."/>
            <person name="Zhang Y.Q."/>
            <person name="Chen L.J."/>
            <person name="Yin Y."/>
            <person name="Lin M."/>
            <person name="Huang H."/>
            <person name="Deng H."/>
            <person name="Wang Z.W."/>
            <person name="Zhu S.L."/>
            <person name="Zhao X."/>
            <person name="Deng C."/>
            <person name="Niu S.C."/>
            <person name="Huang J."/>
            <person name="Wang M."/>
            <person name="Liu G.H."/>
            <person name="Yang H.J."/>
            <person name="Xiao X.J."/>
            <person name="Hsiao Y.Y."/>
            <person name="Wu W.L."/>
            <person name="Chen Y.Y."/>
            <person name="Mitsuda N."/>
            <person name="Ohme-Takagi M."/>
            <person name="Luo Y.B."/>
            <person name="Van de Peer Y."/>
            <person name="Liu Z.J."/>
        </authorList>
    </citation>
    <scope>NUCLEOTIDE SEQUENCE [LARGE SCALE GENOMIC DNA]</scope>
    <source>
        <tissue evidence="3">The whole plant</tissue>
    </source>
</reference>
<accession>A0A2I0WXW8</accession>
<name>A0A2I0WXW8_9ASPA</name>
<gene>
    <name evidence="3" type="ORF">MA16_Dca026793</name>
</gene>
<dbReference type="PANTHER" id="PTHR34574:SF10">
    <property type="entry name" value="OS09G0482800 PROTEIN"/>
    <property type="match status" value="1"/>
</dbReference>
<evidence type="ECO:0000259" key="2">
    <source>
        <dbReference type="PROSITE" id="PS50222"/>
    </source>
</evidence>
<dbReference type="Pfam" id="PF13499">
    <property type="entry name" value="EF-hand_7"/>
    <property type="match status" value="1"/>
</dbReference>
<sequence>MTQLQDASIISEFINDEKLFKASVESTFASLDANNDGFISFAEMAKELISLKILKTSLDIDGIALSDVELKELRRDIFTRFDRDGGRMVDLEEFQEEMREMLVAVANSLSLSKARDPNAKL</sequence>
<dbReference type="Proteomes" id="UP000233837">
    <property type="component" value="Unassembled WGS sequence"/>
</dbReference>
<dbReference type="InterPro" id="IPR018247">
    <property type="entry name" value="EF_Hand_1_Ca_BS"/>
</dbReference>
<feature type="domain" description="EF-hand" evidence="2">
    <location>
        <begin position="69"/>
        <end position="104"/>
    </location>
</feature>
<dbReference type="SUPFAM" id="SSF47473">
    <property type="entry name" value="EF-hand"/>
    <property type="match status" value="1"/>
</dbReference>
<dbReference type="PANTHER" id="PTHR34574">
    <property type="entry name" value="CALCIUM-BINDING EF-HAND FAMILY PROTEIN-RELATED"/>
    <property type="match status" value="1"/>
</dbReference>
<feature type="domain" description="EF-hand" evidence="2">
    <location>
        <begin position="19"/>
        <end position="54"/>
    </location>
</feature>